<accession>A0A2G7T9F6</accession>
<reference evidence="1" key="1">
    <citation type="submission" date="2017-10" db="EMBL/GenBank/DDBJ databases">
        <title>Chryseobacterium sp. B5 is a hydrocarbonoclastic and plant growth promoting bacterium.</title>
        <authorList>
            <person name="Thijs S."/>
            <person name="Gkorezis P."/>
            <person name="Van Hamme J."/>
        </authorList>
    </citation>
    <scope>NUCLEOTIDE SEQUENCE</scope>
    <source>
        <strain evidence="1">B5</strain>
    </source>
</reference>
<gene>
    <name evidence="1" type="ORF">CTI11_06815</name>
</gene>
<protein>
    <submittedName>
        <fullName evidence="1">Uncharacterized protein</fullName>
    </submittedName>
</protein>
<dbReference type="EMBL" id="PEKC01000016">
    <property type="protein sequence ID" value="PII36545.1"/>
    <property type="molecule type" value="Genomic_DNA"/>
</dbReference>
<evidence type="ECO:0000313" key="1">
    <source>
        <dbReference type="EMBL" id="PII36545.1"/>
    </source>
</evidence>
<sequence length="144" mass="15612">MMLTVEKSLLGKFDEHELAKCISAHGWQAALPDALKDHQLLLLSDQLRDLLAGKGWNSKHGDGSAALPLGLLLLSKAGASLPEDLSREADMASLHEVLTLLSISVDHEIVSRLLRREDGTSGAGFMQRLHELVQLNSLADSLPM</sequence>
<proteinExistence type="predicted"/>
<comment type="caution">
    <text evidence="1">The sequence shown here is derived from an EMBL/GenBank/DDBJ whole genome shotgun (WGS) entry which is preliminary data.</text>
</comment>
<name>A0A2G7T9F6_9FLAO</name>
<organism evidence="1">
    <name type="scientific">Chryseobacterium sp. B5</name>
    <dbReference type="NCBI Taxonomy" id="2050562"/>
    <lineage>
        <taxon>Bacteria</taxon>
        <taxon>Pseudomonadati</taxon>
        <taxon>Bacteroidota</taxon>
        <taxon>Flavobacteriia</taxon>
        <taxon>Flavobacteriales</taxon>
        <taxon>Weeksellaceae</taxon>
        <taxon>Chryseobacterium group</taxon>
        <taxon>Chryseobacterium</taxon>
    </lineage>
</organism>
<dbReference type="AlphaFoldDB" id="A0A2G7T9F6"/>